<dbReference type="Proteomes" id="UP000298745">
    <property type="component" value="Chromosome"/>
</dbReference>
<evidence type="ECO:0000313" key="7">
    <source>
        <dbReference type="Proteomes" id="UP000298745"/>
    </source>
</evidence>
<dbReference type="InterPro" id="IPR003825">
    <property type="entry name" value="Colicin-V_CvpA"/>
</dbReference>
<evidence type="ECO:0000256" key="3">
    <source>
        <dbReference type="ARBA" id="ARBA00022989"/>
    </source>
</evidence>
<protein>
    <submittedName>
        <fullName evidence="6">CvpA family protein</fullName>
    </submittedName>
</protein>
<evidence type="ECO:0000313" key="6">
    <source>
        <dbReference type="EMBL" id="QCI24098.1"/>
    </source>
</evidence>
<gene>
    <name evidence="6" type="ORF">D9V74_00785</name>
</gene>
<evidence type="ECO:0000256" key="1">
    <source>
        <dbReference type="ARBA" id="ARBA00004141"/>
    </source>
</evidence>
<dbReference type="Pfam" id="PF02674">
    <property type="entry name" value="Colicin_V"/>
    <property type="match status" value="1"/>
</dbReference>
<reference evidence="6 7" key="2">
    <citation type="submission" date="2019-05" db="EMBL/GenBank/DDBJ databases">
        <title>Genome evolution of the obligate endosymbiont Buchnera aphidicola.</title>
        <authorList>
            <person name="Moran N.A."/>
        </authorList>
    </citation>
    <scope>NUCLEOTIDE SEQUENCE [LARGE SCALE GENOMIC DNA]</scope>
    <source>
        <strain evidence="6 7">Msa</strain>
    </source>
</reference>
<evidence type="ECO:0000256" key="5">
    <source>
        <dbReference type="SAM" id="Phobius"/>
    </source>
</evidence>
<accession>A0A4D6YDX1</accession>
<dbReference type="GO" id="GO:0016020">
    <property type="term" value="C:membrane"/>
    <property type="evidence" value="ECO:0007669"/>
    <property type="project" value="UniProtKB-SubCell"/>
</dbReference>
<proteinExistence type="predicted"/>
<dbReference type="AlphaFoldDB" id="A0A4D6YDX1"/>
<keyword evidence="3 5" id="KW-1133">Transmembrane helix</keyword>
<keyword evidence="2 5" id="KW-0812">Transmembrane</keyword>
<comment type="subcellular location">
    <subcellularLocation>
        <location evidence="1">Membrane</location>
        <topology evidence="1">Multi-pass membrane protein</topology>
    </subcellularLocation>
</comment>
<dbReference type="EMBL" id="CP034864">
    <property type="protein sequence ID" value="QCI24098.1"/>
    <property type="molecule type" value="Genomic_DNA"/>
</dbReference>
<feature type="transmembrane region" description="Helical" evidence="5">
    <location>
        <begin position="21"/>
        <end position="51"/>
    </location>
</feature>
<reference evidence="6 7" key="1">
    <citation type="submission" date="2018-12" db="EMBL/GenBank/DDBJ databases">
        <authorList>
            <person name="Chong R.A."/>
        </authorList>
    </citation>
    <scope>NUCLEOTIDE SEQUENCE [LARGE SCALE GENOMIC DNA]</scope>
    <source>
        <strain evidence="6 7">Msa</strain>
    </source>
</reference>
<dbReference type="GO" id="GO:0009403">
    <property type="term" value="P:toxin biosynthetic process"/>
    <property type="evidence" value="ECO:0007669"/>
    <property type="project" value="InterPro"/>
</dbReference>
<evidence type="ECO:0000256" key="2">
    <source>
        <dbReference type="ARBA" id="ARBA00022692"/>
    </source>
</evidence>
<keyword evidence="4 5" id="KW-0472">Membrane</keyword>
<evidence type="ECO:0000256" key="4">
    <source>
        <dbReference type="ARBA" id="ARBA00023136"/>
    </source>
</evidence>
<name>A0A4D6YDX1_9GAMM</name>
<sequence length="79" mass="9492">MTKYILNIYVNKIIKKIKMSYCNVFLGGIFGIIRGLLLVFFILHIFSYITLDNYNYYMNHSVLIFIFLNIYDIFNIYSL</sequence>
<feature type="transmembrane region" description="Helical" evidence="5">
    <location>
        <begin position="57"/>
        <end position="77"/>
    </location>
</feature>
<organism evidence="6 7">
    <name type="scientific">Buchnera aphidicola</name>
    <name type="common">Macrosiphoniella sanborni</name>
    <dbReference type="NCBI Taxonomy" id="1241865"/>
    <lineage>
        <taxon>Bacteria</taxon>
        <taxon>Pseudomonadati</taxon>
        <taxon>Pseudomonadota</taxon>
        <taxon>Gammaproteobacteria</taxon>
        <taxon>Enterobacterales</taxon>
        <taxon>Erwiniaceae</taxon>
        <taxon>Buchnera</taxon>
    </lineage>
</organism>